<dbReference type="EMBL" id="SJPL01000001">
    <property type="protein sequence ID" value="TWT72249.1"/>
    <property type="molecule type" value="Genomic_DNA"/>
</dbReference>
<dbReference type="PROSITE" id="PS50887">
    <property type="entry name" value="GGDEF"/>
    <property type="match status" value="1"/>
</dbReference>
<dbReference type="SMART" id="SM00267">
    <property type="entry name" value="GGDEF"/>
    <property type="match status" value="1"/>
</dbReference>
<dbReference type="CDD" id="cd01949">
    <property type="entry name" value="GGDEF"/>
    <property type="match status" value="1"/>
</dbReference>
<sequence>MNPATIDYAKTGVRRLLVVDDQPHIHDTFDRIFQQQSSADGDLADFEARFLNSAAAPSAHDVESPNEMPAYELNHASGCDQAVALMQAAVSDGQRFSVAFVDMKMPQGPDGIETTRRLWELDERLQIVICTAHSDRPWKDVLQQLGYNDRLLLLKKPFESDEVRQLALSLSEKYRLSAIRTHQINELQTEVSLRRSVEDELREMAQRDNLTRLPNRCFLLQQLEKIIQKHRRNVQRLDAVLFLDLDNFKIINDSLGHDAGDLLLNEVASRLKECVRDYDLLTRFEDQQRFCDQGEETMRLGGDEFVVVLECLSGTDDAMRVAQRIVKRVAEPFKLGDRWVNVGTSVGVAFVDAQIRDAHEALRNADTAMYRAKTSGRGRVAVFDKSMHAAVCARLEMEEQLRRAVDHGDFRLLYQPIVDLSNGRIKGVETLLRWQNERGVNVSPDEFVPVMEEVGLISAVGEWVIRESTTQFGGMLQRLPDSIRDTIYLGVNLSSRQLNDQSFLRRLLQILDETGFDRRRFKLEMRETADQRSGARALAGMQSLNQSGIGIHIDDFGKGQSSLLCFQAYPVETVKIDRSFTAQIVSDNSHAVITRAVIQLAHQLGARIVAEGVESEQQMSLLRRWGCNMAQGYFFAPPLSLEDLERLIVQPTRSTGVKSLIGDVGGIFYHDGQPIVSGIS</sequence>
<dbReference type="Pfam" id="PF00072">
    <property type="entry name" value="Response_reg"/>
    <property type="match status" value="1"/>
</dbReference>
<evidence type="ECO:0000256" key="1">
    <source>
        <dbReference type="PROSITE-ProRule" id="PRU00169"/>
    </source>
</evidence>
<name>A0A5C5YBA0_9PLAN</name>
<dbReference type="GO" id="GO:0071111">
    <property type="term" value="F:cyclic-guanylate-specific phosphodiesterase activity"/>
    <property type="evidence" value="ECO:0007669"/>
    <property type="project" value="UniProtKB-EC"/>
</dbReference>
<dbReference type="PANTHER" id="PTHR44757">
    <property type="entry name" value="DIGUANYLATE CYCLASE DGCP"/>
    <property type="match status" value="1"/>
</dbReference>
<dbReference type="InterPro" id="IPR043128">
    <property type="entry name" value="Rev_trsase/Diguanyl_cyclase"/>
</dbReference>
<proteinExistence type="predicted"/>
<evidence type="ECO:0000313" key="6">
    <source>
        <dbReference type="Proteomes" id="UP000317238"/>
    </source>
</evidence>
<dbReference type="AlphaFoldDB" id="A0A5C5YBA0"/>
<reference evidence="5 6" key="1">
    <citation type="submission" date="2019-02" db="EMBL/GenBank/DDBJ databases">
        <title>Deep-cultivation of Planctomycetes and their phenomic and genomic characterization uncovers novel biology.</title>
        <authorList>
            <person name="Wiegand S."/>
            <person name="Jogler M."/>
            <person name="Boedeker C."/>
            <person name="Pinto D."/>
            <person name="Vollmers J."/>
            <person name="Rivas-Marin E."/>
            <person name="Kohn T."/>
            <person name="Peeters S.H."/>
            <person name="Heuer A."/>
            <person name="Rast P."/>
            <person name="Oberbeckmann S."/>
            <person name="Bunk B."/>
            <person name="Jeske O."/>
            <person name="Meyerdierks A."/>
            <person name="Storesund J.E."/>
            <person name="Kallscheuer N."/>
            <person name="Luecker S."/>
            <person name="Lage O.M."/>
            <person name="Pohl T."/>
            <person name="Merkel B.J."/>
            <person name="Hornburger P."/>
            <person name="Mueller R.-W."/>
            <person name="Bruemmer F."/>
            <person name="Labrenz M."/>
            <person name="Spormann A.M."/>
            <person name="Op Den Camp H."/>
            <person name="Overmann J."/>
            <person name="Amann R."/>
            <person name="Jetten M.S.M."/>
            <person name="Mascher T."/>
            <person name="Medema M.H."/>
            <person name="Devos D.P."/>
            <person name="Kaster A.-K."/>
            <person name="Ovreas L."/>
            <person name="Rohde M."/>
            <person name="Galperin M.Y."/>
            <person name="Jogler C."/>
        </authorList>
    </citation>
    <scope>NUCLEOTIDE SEQUENCE [LARGE SCALE GENOMIC DNA]</scope>
    <source>
        <strain evidence="5 6">Pan14r</strain>
    </source>
</reference>
<dbReference type="InterPro" id="IPR029787">
    <property type="entry name" value="Nucleotide_cyclase"/>
</dbReference>
<dbReference type="Proteomes" id="UP000317238">
    <property type="component" value="Unassembled WGS sequence"/>
</dbReference>
<keyword evidence="5" id="KW-0378">Hydrolase</keyword>
<feature type="domain" description="EAL" evidence="3">
    <location>
        <begin position="394"/>
        <end position="652"/>
    </location>
</feature>
<dbReference type="InterPro" id="IPR001633">
    <property type="entry name" value="EAL_dom"/>
</dbReference>
<dbReference type="SUPFAM" id="SSF55073">
    <property type="entry name" value="Nucleotide cyclase"/>
    <property type="match status" value="1"/>
</dbReference>
<dbReference type="CDD" id="cd01948">
    <property type="entry name" value="EAL"/>
    <property type="match status" value="1"/>
</dbReference>
<dbReference type="GO" id="GO:0000160">
    <property type="term" value="P:phosphorelay signal transduction system"/>
    <property type="evidence" value="ECO:0007669"/>
    <property type="project" value="InterPro"/>
</dbReference>
<dbReference type="InterPro" id="IPR011006">
    <property type="entry name" value="CheY-like_superfamily"/>
</dbReference>
<dbReference type="InterPro" id="IPR052155">
    <property type="entry name" value="Biofilm_reg_signaling"/>
</dbReference>
<keyword evidence="6" id="KW-1185">Reference proteome</keyword>
<dbReference type="NCBIfam" id="TIGR00254">
    <property type="entry name" value="GGDEF"/>
    <property type="match status" value="2"/>
</dbReference>
<feature type="modified residue" description="4-aspartylphosphate" evidence="1">
    <location>
        <position position="102"/>
    </location>
</feature>
<dbReference type="InterPro" id="IPR035919">
    <property type="entry name" value="EAL_sf"/>
</dbReference>
<comment type="caution">
    <text evidence="5">The sequence shown here is derived from an EMBL/GenBank/DDBJ whole genome shotgun (WGS) entry which is preliminary data.</text>
</comment>
<dbReference type="SUPFAM" id="SSF52172">
    <property type="entry name" value="CheY-like"/>
    <property type="match status" value="1"/>
</dbReference>
<dbReference type="RefSeq" id="WP_146440236.1">
    <property type="nucleotide sequence ID" value="NZ_SJPL01000001.1"/>
</dbReference>
<dbReference type="Gene3D" id="3.40.50.2300">
    <property type="match status" value="1"/>
</dbReference>
<feature type="domain" description="Response regulatory" evidence="2">
    <location>
        <begin position="15"/>
        <end position="171"/>
    </location>
</feature>
<dbReference type="EC" id="3.1.4.52" evidence="5"/>
<dbReference type="SUPFAM" id="SSF141868">
    <property type="entry name" value="EAL domain-like"/>
    <property type="match status" value="1"/>
</dbReference>
<feature type="domain" description="GGDEF" evidence="4">
    <location>
        <begin position="236"/>
        <end position="385"/>
    </location>
</feature>
<dbReference type="PROSITE" id="PS50883">
    <property type="entry name" value="EAL"/>
    <property type="match status" value="1"/>
</dbReference>
<gene>
    <name evidence="5" type="primary">gmr</name>
    <name evidence="5" type="ORF">Pan14r_45670</name>
</gene>
<protein>
    <submittedName>
        <fullName evidence="5">Cyclic di-GMP phosphodiesterase Gmr</fullName>
        <ecNumber evidence="5">3.1.4.52</ecNumber>
    </submittedName>
</protein>
<dbReference type="PANTHER" id="PTHR44757:SF2">
    <property type="entry name" value="BIOFILM ARCHITECTURE MAINTENANCE PROTEIN MBAA"/>
    <property type="match status" value="1"/>
</dbReference>
<dbReference type="Pfam" id="PF00563">
    <property type="entry name" value="EAL"/>
    <property type="match status" value="1"/>
</dbReference>
<evidence type="ECO:0000313" key="5">
    <source>
        <dbReference type="EMBL" id="TWT72249.1"/>
    </source>
</evidence>
<evidence type="ECO:0000259" key="3">
    <source>
        <dbReference type="PROSITE" id="PS50883"/>
    </source>
</evidence>
<organism evidence="5 6">
    <name type="scientific">Crateriforma conspicua</name>
    <dbReference type="NCBI Taxonomy" id="2527996"/>
    <lineage>
        <taxon>Bacteria</taxon>
        <taxon>Pseudomonadati</taxon>
        <taxon>Planctomycetota</taxon>
        <taxon>Planctomycetia</taxon>
        <taxon>Planctomycetales</taxon>
        <taxon>Planctomycetaceae</taxon>
        <taxon>Crateriforma</taxon>
    </lineage>
</organism>
<dbReference type="PROSITE" id="PS50110">
    <property type="entry name" value="RESPONSE_REGULATORY"/>
    <property type="match status" value="1"/>
</dbReference>
<evidence type="ECO:0000259" key="4">
    <source>
        <dbReference type="PROSITE" id="PS50887"/>
    </source>
</evidence>
<dbReference type="InterPro" id="IPR000160">
    <property type="entry name" value="GGDEF_dom"/>
</dbReference>
<dbReference type="InterPro" id="IPR001789">
    <property type="entry name" value="Sig_transdc_resp-reg_receiver"/>
</dbReference>
<dbReference type="Pfam" id="PF00990">
    <property type="entry name" value="GGDEF"/>
    <property type="match status" value="2"/>
</dbReference>
<dbReference type="Gene3D" id="3.30.70.270">
    <property type="match status" value="1"/>
</dbReference>
<accession>A0A5C5YBA0</accession>
<dbReference type="OrthoDB" id="9762141at2"/>
<evidence type="ECO:0000259" key="2">
    <source>
        <dbReference type="PROSITE" id="PS50110"/>
    </source>
</evidence>
<dbReference type="Gene3D" id="3.20.20.450">
    <property type="entry name" value="EAL domain"/>
    <property type="match status" value="1"/>
</dbReference>
<dbReference type="SMART" id="SM00052">
    <property type="entry name" value="EAL"/>
    <property type="match status" value="1"/>
</dbReference>
<keyword evidence="1" id="KW-0597">Phosphoprotein</keyword>